<comment type="caution">
    <text evidence="10">The sequence shown here is derived from an EMBL/GenBank/DDBJ whole genome shotgun (WGS) entry which is preliminary data.</text>
</comment>
<evidence type="ECO:0000256" key="6">
    <source>
        <dbReference type="ARBA" id="ARBA00023002"/>
    </source>
</evidence>
<keyword evidence="4" id="KW-0349">Heme</keyword>
<organism evidence="10 11">
    <name type="scientific">Corchorus olitorius</name>
    <dbReference type="NCBI Taxonomy" id="93759"/>
    <lineage>
        <taxon>Eukaryota</taxon>
        <taxon>Viridiplantae</taxon>
        <taxon>Streptophyta</taxon>
        <taxon>Embryophyta</taxon>
        <taxon>Tracheophyta</taxon>
        <taxon>Spermatophyta</taxon>
        <taxon>Magnoliopsida</taxon>
        <taxon>eudicotyledons</taxon>
        <taxon>Gunneridae</taxon>
        <taxon>Pentapetalae</taxon>
        <taxon>rosids</taxon>
        <taxon>malvids</taxon>
        <taxon>Malvales</taxon>
        <taxon>Malvaceae</taxon>
        <taxon>Grewioideae</taxon>
        <taxon>Apeibeae</taxon>
        <taxon>Corchorus</taxon>
    </lineage>
</organism>
<evidence type="ECO:0000313" key="11">
    <source>
        <dbReference type="Proteomes" id="UP000187203"/>
    </source>
</evidence>
<dbReference type="PRINTS" id="PR00463">
    <property type="entry name" value="EP450I"/>
</dbReference>
<dbReference type="SUPFAM" id="SSF48264">
    <property type="entry name" value="Cytochrome P450"/>
    <property type="match status" value="1"/>
</dbReference>
<keyword evidence="7" id="KW-0408">Iron</keyword>
<dbReference type="STRING" id="93759.A0A1R3JG91"/>
<dbReference type="InterPro" id="IPR036396">
    <property type="entry name" value="Cyt_P450_sf"/>
</dbReference>
<dbReference type="InterPro" id="IPR002401">
    <property type="entry name" value="Cyt_P450_E_grp-I"/>
</dbReference>
<name>A0A1R3JG91_9ROSI</name>
<reference evidence="11" key="1">
    <citation type="submission" date="2013-09" db="EMBL/GenBank/DDBJ databases">
        <title>Corchorus olitorius genome sequencing.</title>
        <authorList>
            <person name="Alam M."/>
            <person name="Haque M.S."/>
            <person name="Islam M.S."/>
            <person name="Emdad E.M."/>
            <person name="Islam M.M."/>
            <person name="Ahmed B."/>
            <person name="Halim A."/>
            <person name="Hossen Q.M.M."/>
            <person name="Hossain M.Z."/>
            <person name="Ahmed R."/>
            <person name="Khan M.M."/>
            <person name="Islam R."/>
            <person name="Rashid M.M."/>
            <person name="Khan S.A."/>
            <person name="Rahman M.S."/>
            <person name="Alam M."/>
            <person name="Yahiya A.S."/>
            <person name="Khan M.S."/>
            <person name="Azam M.S."/>
            <person name="Haque T."/>
            <person name="Lashkar M.Z.H."/>
            <person name="Akhand A.I."/>
            <person name="Morshed G."/>
            <person name="Roy S."/>
            <person name="Uddin K.S."/>
            <person name="Rabeya T."/>
            <person name="Hossain A.S."/>
            <person name="Chowdhury A."/>
            <person name="Snigdha A.R."/>
            <person name="Mortoza M.S."/>
            <person name="Matin S.A."/>
            <person name="Hoque S.M.E."/>
            <person name="Islam M.K."/>
            <person name="Roy D.K."/>
            <person name="Haider R."/>
            <person name="Moosa M.M."/>
            <person name="Elias S.M."/>
            <person name="Hasan A.M."/>
            <person name="Jahan S."/>
            <person name="Shafiuddin M."/>
            <person name="Mahmood N."/>
            <person name="Shommy N.S."/>
        </authorList>
    </citation>
    <scope>NUCLEOTIDE SEQUENCE [LARGE SCALE GENOMIC DNA]</scope>
    <source>
        <strain evidence="11">cv. O-4</strain>
    </source>
</reference>
<comment type="cofactor">
    <cofactor evidence="1">
        <name>heme</name>
        <dbReference type="ChEBI" id="CHEBI:30413"/>
    </cofactor>
</comment>
<evidence type="ECO:0000256" key="7">
    <source>
        <dbReference type="ARBA" id="ARBA00023004"/>
    </source>
</evidence>
<keyword evidence="11" id="KW-1185">Reference proteome</keyword>
<comment type="subcellular location">
    <subcellularLocation>
        <location evidence="2">Membrane</location>
    </subcellularLocation>
</comment>
<dbReference type="Gene3D" id="1.10.630.10">
    <property type="entry name" value="Cytochrome P450"/>
    <property type="match status" value="1"/>
</dbReference>
<evidence type="ECO:0000313" key="10">
    <source>
        <dbReference type="EMBL" id="OMO93801.1"/>
    </source>
</evidence>
<evidence type="ECO:0000256" key="4">
    <source>
        <dbReference type="ARBA" id="ARBA00022617"/>
    </source>
</evidence>
<evidence type="ECO:0000256" key="8">
    <source>
        <dbReference type="ARBA" id="ARBA00023033"/>
    </source>
</evidence>
<dbReference type="Proteomes" id="UP000187203">
    <property type="component" value="Unassembled WGS sequence"/>
</dbReference>
<dbReference type="AlphaFoldDB" id="A0A1R3JG91"/>
<evidence type="ECO:0000256" key="3">
    <source>
        <dbReference type="ARBA" id="ARBA00010617"/>
    </source>
</evidence>
<keyword evidence="9" id="KW-0472">Membrane</keyword>
<keyword evidence="5" id="KW-0479">Metal-binding</keyword>
<dbReference type="Pfam" id="PF00067">
    <property type="entry name" value="p450"/>
    <property type="match status" value="1"/>
</dbReference>
<dbReference type="GO" id="GO:0004497">
    <property type="term" value="F:monooxygenase activity"/>
    <property type="evidence" value="ECO:0007669"/>
    <property type="project" value="UniProtKB-KW"/>
</dbReference>
<accession>A0A1R3JG91</accession>
<dbReference type="EMBL" id="AWUE01016225">
    <property type="protein sequence ID" value="OMO93801.1"/>
    <property type="molecule type" value="Genomic_DNA"/>
</dbReference>
<dbReference type="PANTHER" id="PTHR47943">
    <property type="entry name" value="CYTOCHROME P450 93A3-LIKE"/>
    <property type="match status" value="1"/>
</dbReference>
<comment type="similarity">
    <text evidence="3">Belongs to the cytochrome P450 family.</text>
</comment>
<dbReference type="GO" id="GO:0005506">
    <property type="term" value="F:iron ion binding"/>
    <property type="evidence" value="ECO:0007669"/>
    <property type="project" value="InterPro"/>
</dbReference>
<sequence length="341" mass="38659">MSPSTLALLLLGFVFSFLYIFRVTVTSYRKNDRKHPPGPRALPIIGNLHILGKLPHQTLYQLAKKYGPIMSIRLGCVPTIVVSSPQAAELFLKTHDAIFANRPHLKALDYMSFGNKSMSFSPYGSYWRSARKWCTLHILSASKVESFAPIRRAEVGSLVASLKKASEADELVDLTMKVEEVVEDIMFKIILGRSKDDRFDFKPLIKELLTLLGTFNLSDFVPYLAPLDLQGLKGKLKRVSDGLDRLLEIIIDEREQEAREQEKQHWDFVDVMLTLLNKPLNPNDHEEQPYIVDRSIIKAIITDMIVASFDPSATMIDDWAMGANLEEEIENPSKSNSKHFP</sequence>
<keyword evidence="6" id="KW-0560">Oxidoreductase</keyword>
<dbReference type="PANTHER" id="PTHR47943:SF9">
    <property type="entry name" value="CYTOCHROME P450"/>
    <property type="match status" value="1"/>
</dbReference>
<dbReference type="GO" id="GO:0016020">
    <property type="term" value="C:membrane"/>
    <property type="evidence" value="ECO:0007669"/>
    <property type="project" value="UniProtKB-SubCell"/>
</dbReference>
<evidence type="ECO:0000256" key="2">
    <source>
        <dbReference type="ARBA" id="ARBA00004370"/>
    </source>
</evidence>
<dbReference type="GO" id="GO:0016705">
    <property type="term" value="F:oxidoreductase activity, acting on paired donors, with incorporation or reduction of molecular oxygen"/>
    <property type="evidence" value="ECO:0007669"/>
    <property type="project" value="InterPro"/>
</dbReference>
<evidence type="ECO:0000256" key="9">
    <source>
        <dbReference type="ARBA" id="ARBA00023136"/>
    </source>
</evidence>
<dbReference type="GO" id="GO:0020037">
    <property type="term" value="F:heme binding"/>
    <property type="evidence" value="ECO:0007669"/>
    <property type="project" value="InterPro"/>
</dbReference>
<evidence type="ECO:0000256" key="1">
    <source>
        <dbReference type="ARBA" id="ARBA00001971"/>
    </source>
</evidence>
<dbReference type="InterPro" id="IPR001128">
    <property type="entry name" value="Cyt_P450"/>
</dbReference>
<gene>
    <name evidence="10" type="ORF">COLO4_16670</name>
</gene>
<keyword evidence="8" id="KW-0503">Monooxygenase</keyword>
<proteinExistence type="inferred from homology"/>
<evidence type="ECO:0000256" key="5">
    <source>
        <dbReference type="ARBA" id="ARBA00022723"/>
    </source>
</evidence>
<dbReference type="OrthoDB" id="2789670at2759"/>
<protein>
    <submittedName>
        <fullName evidence="10">Cytochrome P450</fullName>
    </submittedName>
</protein>